<protein>
    <submittedName>
        <fullName evidence="1">Uncharacterized protein</fullName>
    </submittedName>
</protein>
<dbReference type="RefSeq" id="WP_280523969.1">
    <property type="nucleotide sequence ID" value="NZ_PVNL01000013.1"/>
</dbReference>
<sequence length="44" mass="5036">MGETYSNDQAWVEGAYCTAESVLNDFFDIEPIIDNRAYPFICPE</sequence>
<gene>
    <name evidence="1" type="ORF">ENSA7_05730</name>
</gene>
<dbReference type="Proteomes" id="UP000238823">
    <property type="component" value="Unassembled WGS sequence"/>
</dbReference>
<dbReference type="EMBL" id="PVNL01000013">
    <property type="protein sequence ID" value="PRQ09818.1"/>
    <property type="molecule type" value="Genomic_DNA"/>
</dbReference>
<dbReference type="AlphaFoldDB" id="A0A2S9YXK4"/>
<evidence type="ECO:0000313" key="2">
    <source>
        <dbReference type="Proteomes" id="UP000238823"/>
    </source>
</evidence>
<accession>A0A2S9YXK4</accession>
<organism evidence="1 2">
    <name type="scientific">Enhygromyxa salina</name>
    <dbReference type="NCBI Taxonomy" id="215803"/>
    <lineage>
        <taxon>Bacteria</taxon>
        <taxon>Pseudomonadati</taxon>
        <taxon>Myxococcota</taxon>
        <taxon>Polyangia</taxon>
        <taxon>Nannocystales</taxon>
        <taxon>Nannocystaceae</taxon>
        <taxon>Enhygromyxa</taxon>
    </lineage>
</organism>
<name>A0A2S9YXK4_9BACT</name>
<reference evidence="1 2" key="1">
    <citation type="submission" date="2018-03" db="EMBL/GenBank/DDBJ databases">
        <title>Draft Genome Sequences of the Obligatory Marine Myxobacteria Enhygromyxa salina SWB007.</title>
        <authorList>
            <person name="Poehlein A."/>
            <person name="Moghaddam J.A."/>
            <person name="Harms H."/>
            <person name="Alanjari M."/>
            <person name="Koenig G.M."/>
            <person name="Daniel R."/>
            <person name="Schaeberle T.F."/>
        </authorList>
    </citation>
    <scope>NUCLEOTIDE SEQUENCE [LARGE SCALE GENOMIC DNA]</scope>
    <source>
        <strain evidence="1 2">SWB007</strain>
    </source>
</reference>
<proteinExistence type="predicted"/>
<evidence type="ECO:0000313" key="1">
    <source>
        <dbReference type="EMBL" id="PRQ09818.1"/>
    </source>
</evidence>
<comment type="caution">
    <text evidence="1">The sequence shown here is derived from an EMBL/GenBank/DDBJ whole genome shotgun (WGS) entry which is preliminary data.</text>
</comment>